<dbReference type="EMBL" id="JBEPBX010000023">
    <property type="protein sequence ID" value="MER6616315.1"/>
    <property type="molecule type" value="Genomic_DNA"/>
</dbReference>
<evidence type="ECO:0000313" key="2">
    <source>
        <dbReference type="EMBL" id="MER6616315.1"/>
    </source>
</evidence>
<dbReference type="PROSITE" id="PS51257">
    <property type="entry name" value="PROKAR_LIPOPROTEIN"/>
    <property type="match status" value="1"/>
</dbReference>
<name>A0ABV1UZV5_9ACTN</name>
<proteinExistence type="predicted"/>
<keyword evidence="3" id="KW-1185">Reference proteome</keyword>
<comment type="caution">
    <text evidence="2">The sequence shown here is derived from an EMBL/GenBank/DDBJ whole genome shotgun (WGS) entry which is preliminary data.</text>
</comment>
<organism evidence="2 3">
    <name type="scientific">Streptomyces xantholiticus</name>
    <dbReference type="NCBI Taxonomy" id="68285"/>
    <lineage>
        <taxon>Bacteria</taxon>
        <taxon>Bacillati</taxon>
        <taxon>Actinomycetota</taxon>
        <taxon>Actinomycetes</taxon>
        <taxon>Kitasatosporales</taxon>
        <taxon>Streptomycetaceae</taxon>
        <taxon>Streptomyces</taxon>
    </lineage>
</organism>
<evidence type="ECO:0008006" key="4">
    <source>
        <dbReference type="Google" id="ProtNLM"/>
    </source>
</evidence>
<protein>
    <recommendedName>
        <fullName evidence="4">Lipoprotein</fullName>
    </recommendedName>
</protein>
<gene>
    <name evidence="2" type="ORF">ABT276_23670</name>
</gene>
<feature type="compositionally biased region" description="Pro residues" evidence="1">
    <location>
        <begin position="52"/>
        <end position="63"/>
    </location>
</feature>
<reference evidence="2 3" key="1">
    <citation type="submission" date="2024-06" db="EMBL/GenBank/DDBJ databases">
        <title>The Natural Products Discovery Center: Release of the First 8490 Sequenced Strains for Exploring Actinobacteria Biosynthetic Diversity.</title>
        <authorList>
            <person name="Kalkreuter E."/>
            <person name="Kautsar S.A."/>
            <person name="Yang D."/>
            <person name="Bader C.D."/>
            <person name="Teijaro C.N."/>
            <person name="Fluegel L."/>
            <person name="Davis C.M."/>
            <person name="Simpson J.R."/>
            <person name="Lauterbach L."/>
            <person name="Steele A.D."/>
            <person name="Gui C."/>
            <person name="Meng S."/>
            <person name="Li G."/>
            <person name="Viehrig K."/>
            <person name="Ye F."/>
            <person name="Su P."/>
            <person name="Kiefer A.F."/>
            <person name="Nichols A."/>
            <person name="Cepeda A.J."/>
            <person name="Yan W."/>
            <person name="Fan B."/>
            <person name="Jiang Y."/>
            <person name="Adhikari A."/>
            <person name="Zheng C.-J."/>
            <person name="Schuster L."/>
            <person name="Cowan T.M."/>
            <person name="Smanski M.J."/>
            <person name="Chevrette M.G."/>
            <person name="De Carvalho L.P.S."/>
            <person name="Shen B."/>
        </authorList>
    </citation>
    <scope>NUCLEOTIDE SEQUENCE [LARGE SCALE GENOMIC DNA]</scope>
    <source>
        <strain evidence="2 3">NPDC000837</strain>
    </source>
</reference>
<sequence length="240" mass="25791">MREMRRVGAIAAGVAGMVLMSGCGSEAAGDGKPGAKASPSQSSTAPTAEPTPTEPATPTPTEPEFPDTPAGRFDKLADEKGWFVDDDGTLPSDYVATVCDSMTEQETEDWEPGQWLAEEEVPDPSPTEILKAGMPKLCPKWSKVALAALEGDFERIYSGGTYKVAAKAGVPDPETEEVAITPGTYRTRDDVEDCYWERTTRSGEIIDNNFATSAQEIRVTIQASDGQFTTEGCGSWRKVR</sequence>
<dbReference type="Proteomes" id="UP001445472">
    <property type="component" value="Unassembled WGS sequence"/>
</dbReference>
<evidence type="ECO:0000313" key="3">
    <source>
        <dbReference type="Proteomes" id="UP001445472"/>
    </source>
</evidence>
<dbReference type="RefSeq" id="WP_351977691.1">
    <property type="nucleotide sequence ID" value="NZ_JBEPBX010000023.1"/>
</dbReference>
<feature type="region of interest" description="Disordered" evidence="1">
    <location>
        <begin position="22"/>
        <end position="74"/>
    </location>
</feature>
<accession>A0ABV1UZV5</accession>
<evidence type="ECO:0000256" key="1">
    <source>
        <dbReference type="SAM" id="MobiDB-lite"/>
    </source>
</evidence>